<reference evidence="1" key="3">
    <citation type="journal article" date="2012" name="Nature">
        <title>The protein kinase Pstol1 from traditional rice confers tolerance of phosphorus deficiency.</title>
        <authorList>
            <person name="Gamuyao R."/>
            <person name="Chin J.H."/>
            <person name="Pariasca-Tanaka J."/>
            <person name="Pesaresi P."/>
            <person name="Catausan S."/>
            <person name="Dalid C."/>
            <person name="Slamet-Loedin I."/>
            <person name="Tecson-Mendoza E.M."/>
            <person name="Wissuwa M."/>
            <person name="Heuer S."/>
        </authorList>
    </citation>
    <scope>NUCLEOTIDE SEQUENCE</scope>
</reference>
<reference evidence="1" key="1">
    <citation type="journal article" date="2009" name="Plant Biotechnol. J.">
        <title>Comparative sequence analyses of the major quantitative trait locus phosphorus uptake 1 (Pup1) reveal a complex genetic structure.</title>
        <authorList>
            <person name="Heuer S."/>
            <person name="Lu X."/>
            <person name="Chin J.H."/>
            <person name="Pariasca-Tanaka J."/>
            <person name="Kanamori H."/>
            <person name="Matsumoto T."/>
            <person name="De Leon T."/>
            <person name="Ulat V.J."/>
            <person name="Ismail A.M."/>
            <person name="Yano M."/>
            <person name="Wissuwa M."/>
        </authorList>
    </citation>
    <scope>NUCLEOTIDE SEQUENCE</scope>
</reference>
<gene>
    <name evidence="1" type="primary">OsPupK44-1</name>
</gene>
<dbReference type="AlphaFoldDB" id="C5NNU4"/>
<name>C5NNU4_ORYSI</name>
<dbReference type="EMBL" id="AB458444">
    <property type="protein sequence ID" value="BAH80033.1"/>
    <property type="molecule type" value="Genomic_DNA"/>
</dbReference>
<sequence length="60" mass="6837">MKMYPDYKGYRTISNRSAWLYIKGIGGNPRGLDFQPYSTYAPSDILLLIFGRSLISIGPY</sequence>
<reference evidence="1" key="2">
    <citation type="journal article" date="2011" name="Plant Physiol.">
        <title>Developing rice with high yield under phosphorus deficiency: Pup1 sequence to application.</title>
        <authorList>
            <person name="Chin J.H."/>
            <person name="Gamuyao R."/>
            <person name="Dalid C."/>
            <person name="Bustamam M."/>
            <person name="Prasetiyono J."/>
            <person name="Moeljopawiro S."/>
            <person name="Wissuwa M."/>
            <person name="Heuer S."/>
        </authorList>
    </citation>
    <scope>NUCLEOTIDE SEQUENCE</scope>
</reference>
<proteinExistence type="predicted"/>
<accession>C5NNU4</accession>
<organism evidence="1">
    <name type="scientific">Oryza sativa subsp. indica</name>
    <name type="common">Rice</name>
    <dbReference type="NCBI Taxonomy" id="39946"/>
    <lineage>
        <taxon>Eukaryota</taxon>
        <taxon>Viridiplantae</taxon>
        <taxon>Streptophyta</taxon>
        <taxon>Embryophyta</taxon>
        <taxon>Tracheophyta</taxon>
        <taxon>Spermatophyta</taxon>
        <taxon>Magnoliopsida</taxon>
        <taxon>Liliopsida</taxon>
        <taxon>Poales</taxon>
        <taxon>Poaceae</taxon>
        <taxon>BOP clade</taxon>
        <taxon>Oryzoideae</taxon>
        <taxon>Oryzeae</taxon>
        <taxon>Oryzinae</taxon>
        <taxon>Oryza</taxon>
        <taxon>Oryza sativa</taxon>
    </lineage>
</organism>
<evidence type="ECO:0000313" key="1">
    <source>
        <dbReference type="EMBL" id="BAH80033.1"/>
    </source>
</evidence>
<protein>
    <submittedName>
        <fullName evidence="1">Putative unclassified retrotransposon protein</fullName>
    </submittedName>
</protein>